<name>A0A0M3IXH7_ASCLU</name>
<sequence>MKSLCRDCNVDSVHRSLWHYHFAVLLLFVAFEMPISKWKAPQCVCHSFIKLLSCKCCTFDY</sequence>
<proteinExistence type="predicted"/>
<reference evidence="2" key="1">
    <citation type="submission" date="2017-02" db="UniProtKB">
        <authorList>
            <consortium name="WormBaseParasite"/>
        </authorList>
    </citation>
    <scope>IDENTIFICATION</scope>
</reference>
<protein>
    <submittedName>
        <fullName evidence="2">Ovule protein</fullName>
    </submittedName>
</protein>
<dbReference type="AlphaFoldDB" id="A0A0M3IXH7"/>
<evidence type="ECO:0000313" key="1">
    <source>
        <dbReference type="Proteomes" id="UP000036681"/>
    </source>
</evidence>
<keyword evidence="1" id="KW-1185">Reference proteome</keyword>
<evidence type="ECO:0000313" key="2">
    <source>
        <dbReference type="WBParaSite" id="ALUE_0002345501-mRNA-1"/>
    </source>
</evidence>
<dbReference type="WBParaSite" id="ALUE_0002345501-mRNA-1">
    <property type="protein sequence ID" value="ALUE_0002345501-mRNA-1"/>
    <property type="gene ID" value="ALUE_0002345501"/>
</dbReference>
<dbReference type="Proteomes" id="UP000036681">
    <property type="component" value="Unplaced"/>
</dbReference>
<accession>A0A0M3IXH7</accession>
<organism evidence="1 2">
    <name type="scientific">Ascaris lumbricoides</name>
    <name type="common">Giant roundworm</name>
    <dbReference type="NCBI Taxonomy" id="6252"/>
    <lineage>
        <taxon>Eukaryota</taxon>
        <taxon>Metazoa</taxon>
        <taxon>Ecdysozoa</taxon>
        <taxon>Nematoda</taxon>
        <taxon>Chromadorea</taxon>
        <taxon>Rhabditida</taxon>
        <taxon>Spirurina</taxon>
        <taxon>Ascaridomorpha</taxon>
        <taxon>Ascaridoidea</taxon>
        <taxon>Ascarididae</taxon>
        <taxon>Ascaris</taxon>
    </lineage>
</organism>